<dbReference type="HOGENOM" id="CLU_2385932_0_0_1"/>
<reference evidence="2 3" key="1">
    <citation type="journal article" date="2012" name="Proc. Natl. Acad. Sci. U.S.A.">
        <title>Comparative genomics of Ceriporiopsis subvermispora and Phanerochaete chrysosporium provide insight into selective ligninolysis.</title>
        <authorList>
            <person name="Fernandez-Fueyo E."/>
            <person name="Ruiz-Duenas F.J."/>
            <person name="Ferreira P."/>
            <person name="Floudas D."/>
            <person name="Hibbett D.S."/>
            <person name="Canessa P."/>
            <person name="Larrondo L.F."/>
            <person name="James T.Y."/>
            <person name="Seelenfreund D."/>
            <person name="Lobos S."/>
            <person name="Polanco R."/>
            <person name="Tello M."/>
            <person name="Honda Y."/>
            <person name="Watanabe T."/>
            <person name="Watanabe T."/>
            <person name="Ryu J.S."/>
            <person name="Kubicek C.P."/>
            <person name="Schmoll M."/>
            <person name="Gaskell J."/>
            <person name="Hammel K.E."/>
            <person name="St John F.J."/>
            <person name="Vanden Wymelenberg A."/>
            <person name="Sabat G."/>
            <person name="Splinter BonDurant S."/>
            <person name="Syed K."/>
            <person name="Yadav J.S."/>
            <person name="Doddapaneni H."/>
            <person name="Subramanian V."/>
            <person name="Lavin J.L."/>
            <person name="Oguiza J.A."/>
            <person name="Perez G."/>
            <person name="Pisabarro A.G."/>
            <person name="Ramirez L."/>
            <person name="Santoyo F."/>
            <person name="Master E."/>
            <person name="Coutinho P.M."/>
            <person name="Henrissat B."/>
            <person name="Lombard V."/>
            <person name="Magnuson J.K."/>
            <person name="Kuees U."/>
            <person name="Hori C."/>
            <person name="Igarashi K."/>
            <person name="Samejima M."/>
            <person name="Held B.W."/>
            <person name="Barry K.W."/>
            <person name="LaButti K.M."/>
            <person name="Lapidus A."/>
            <person name="Lindquist E.A."/>
            <person name="Lucas S.M."/>
            <person name="Riley R."/>
            <person name="Salamov A.A."/>
            <person name="Hoffmeister D."/>
            <person name="Schwenk D."/>
            <person name="Hadar Y."/>
            <person name="Yarden O."/>
            <person name="de Vries R.P."/>
            <person name="Wiebenga A."/>
            <person name="Stenlid J."/>
            <person name="Eastwood D."/>
            <person name="Grigoriev I.V."/>
            <person name="Berka R.M."/>
            <person name="Blanchette R.A."/>
            <person name="Kersten P."/>
            <person name="Martinez A.T."/>
            <person name="Vicuna R."/>
            <person name="Cullen D."/>
        </authorList>
    </citation>
    <scope>NUCLEOTIDE SEQUENCE [LARGE SCALE GENOMIC DNA]</scope>
    <source>
        <strain evidence="2 3">B</strain>
    </source>
</reference>
<dbReference type="EMBL" id="KB445802">
    <property type="protein sequence ID" value="EMD34856.1"/>
    <property type="molecule type" value="Genomic_DNA"/>
</dbReference>
<feature type="compositionally biased region" description="Basic and acidic residues" evidence="1">
    <location>
        <begin position="80"/>
        <end position="94"/>
    </location>
</feature>
<evidence type="ECO:0000256" key="1">
    <source>
        <dbReference type="SAM" id="MobiDB-lite"/>
    </source>
</evidence>
<dbReference type="Proteomes" id="UP000016930">
    <property type="component" value="Unassembled WGS sequence"/>
</dbReference>
<gene>
    <name evidence="2" type="ORF">CERSUDRAFT_67249</name>
</gene>
<sequence length="94" mass="10142">MPVSAHAEKAYLMLHHVRTFSPDIDASGYYADPVGRRSEPAAVQGSLLRLQSVWSQRCIGQGGRRVGGGRPIAGYLRAPGPRDARRAETENGLA</sequence>
<keyword evidence="3" id="KW-1185">Reference proteome</keyword>
<evidence type="ECO:0000313" key="2">
    <source>
        <dbReference type="EMBL" id="EMD34856.1"/>
    </source>
</evidence>
<name>M2R841_CERS8</name>
<dbReference type="AlphaFoldDB" id="M2R841"/>
<accession>M2R841</accession>
<proteinExistence type="predicted"/>
<protein>
    <submittedName>
        <fullName evidence="2">Uncharacterized protein</fullName>
    </submittedName>
</protein>
<organism evidence="2 3">
    <name type="scientific">Ceriporiopsis subvermispora (strain B)</name>
    <name type="common">White-rot fungus</name>
    <name type="synonym">Gelatoporia subvermispora</name>
    <dbReference type="NCBI Taxonomy" id="914234"/>
    <lineage>
        <taxon>Eukaryota</taxon>
        <taxon>Fungi</taxon>
        <taxon>Dikarya</taxon>
        <taxon>Basidiomycota</taxon>
        <taxon>Agaricomycotina</taxon>
        <taxon>Agaricomycetes</taxon>
        <taxon>Polyporales</taxon>
        <taxon>Gelatoporiaceae</taxon>
        <taxon>Gelatoporia</taxon>
    </lineage>
</organism>
<evidence type="ECO:0000313" key="3">
    <source>
        <dbReference type="Proteomes" id="UP000016930"/>
    </source>
</evidence>
<feature type="region of interest" description="Disordered" evidence="1">
    <location>
        <begin position="70"/>
        <end position="94"/>
    </location>
</feature>